<dbReference type="HAMAP" id="MF_00260">
    <property type="entry name" value="Porphobil_deam"/>
    <property type="match status" value="1"/>
</dbReference>
<dbReference type="Gene3D" id="3.30.160.40">
    <property type="entry name" value="Porphobilinogen deaminase, C-terminal domain"/>
    <property type="match status" value="1"/>
</dbReference>
<dbReference type="UniPathway" id="UPA00251">
    <property type="reaction ID" value="UER00319"/>
</dbReference>
<comment type="miscellaneous">
    <text evidence="8">The porphobilinogen subunits are added to the dipyrromethane group.</text>
</comment>
<comment type="catalytic activity">
    <reaction evidence="7 8">
        <text>4 porphobilinogen + H2O = hydroxymethylbilane + 4 NH4(+)</text>
        <dbReference type="Rhea" id="RHEA:13185"/>
        <dbReference type="ChEBI" id="CHEBI:15377"/>
        <dbReference type="ChEBI" id="CHEBI:28938"/>
        <dbReference type="ChEBI" id="CHEBI:57845"/>
        <dbReference type="ChEBI" id="CHEBI:58126"/>
        <dbReference type="EC" id="2.5.1.61"/>
    </reaction>
</comment>
<dbReference type="PIRSF" id="PIRSF001438">
    <property type="entry name" value="4pyrrol_synth_OHMeBilane_synth"/>
    <property type="match status" value="1"/>
</dbReference>
<keyword evidence="12" id="KW-1185">Reference proteome</keyword>
<dbReference type="AlphaFoldDB" id="A0A2T5MG05"/>
<dbReference type="EMBL" id="QANS01000003">
    <property type="protein sequence ID" value="PTU31511.1"/>
    <property type="molecule type" value="Genomic_DNA"/>
</dbReference>
<evidence type="ECO:0000259" key="9">
    <source>
        <dbReference type="Pfam" id="PF01379"/>
    </source>
</evidence>
<comment type="caution">
    <text evidence="11">The sequence shown here is derived from an EMBL/GenBank/DDBJ whole genome shotgun (WGS) entry which is preliminary data.</text>
</comment>
<evidence type="ECO:0000256" key="4">
    <source>
        <dbReference type="ARBA" id="ARBA00011245"/>
    </source>
</evidence>
<dbReference type="InterPro" id="IPR000860">
    <property type="entry name" value="HemC"/>
</dbReference>
<evidence type="ECO:0000256" key="1">
    <source>
        <dbReference type="ARBA" id="ARBA00002869"/>
    </source>
</evidence>
<protein>
    <recommendedName>
        <fullName evidence="8">Porphobilinogen deaminase</fullName>
        <shortName evidence="8">PBG</shortName>
        <ecNumber evidence="8">2.5.1.61</ecNumber>
    </recommendedName>
    <alternativeName>
        <fullName evidence="8">Hydroxymethylbilane synthase</fullName>
        <shortName evidence="8">HMBS</shortName>
    </alternativeName>
    <alternativeName>
        <fullName evidence="8">Pre-uroporphyrinogen synthase</fullName>
    </alternativeName>
</protein>
<dbReference type="Proteomes" id="UP000244248">
    <property type="component" value="Unassembled WGS sequence"/>
</dbReference>
<dbReference type="FunFam" id="3.40.190.10:FF:000004">
    <property type="entry name" value="Porphobilinogen deaminase"/>
    <property type="match status" value="1"/>
</dbReference>
<dbReference type="PROSITE" id="PS00533">
    <property type="entry name" value="PORPHOBILINOGEN_DEAM"/>
    <property type="match status" value="1"/>
</dbReference>
<evidence type="ECO:0000256" key="6">
    <source>
        <dbReference type="ARBA" id="ARBA00023244"/>
    </source>
</evidence>
<dbReference type="InterPro" id="IPR022419">
    <property type="entry name" value="Porphobilin_deaminase_cofac_BS"/>
</dbReference>
<dbReference type="SUPFAM" id="SSF53850">
    <property type="entry name" value="Periplasmic binding protein-like II"/>
    <property type="match status" value="1"/>
</dbReference>
<feature type="modified residue" description="S-(dipyrrolylmethanemethyl)cysteine" evidence="8">
    <location>
        <position position="239"/>
    </location>
</feature>
<dbReference type="PANTHER" id="PTHR11557">
    <property type="entry name" value="PORPHOBILINOGEN DEAMINASE"/>
    <property type="match status" value="1"/>
</dbReference>
<comment type="cofactor">
    <cofactor evidence="8">
        <name>dipyrromethane</name>
        <dbReference type="ChEBI" id="CHEBI:60342"/>
    </cofactor>
    <text evidence="8">Binds 1 dipyrromethane group covalently.</text>
</comment>
<comment type="subunit">
    <text evidence="4 8">Monomer.</text>
</comment>
<organism evidence="11 12">
    <name type="scientific">Stenotrophobium rhamnosiphilum</name>
    <dbReference type="NCBI Taxonomy" id="2029166"/>
    <lineage>
        <taxon>Bacteria</taxon>
        <taxon>Pseudomonadati</taxon>
        <taxon>Pseudomonadota</taxon>
        <taxon>Gammaproteobacteria</taxon>
        <taxon>Nevskiales</taxon>
        <taxon>Nevskiaceae</taxon>
        <taxon>Stenotrophobium</taxon>
    </lineage>
</organism>
<evidence type="ECO:0000313" key="12">
    <source>
        <dbReference type="Proteomes" id="UP000244248"/>
    </source>
</evidence>
<name>A0A2T5MG05_9GAMM</name>
<evidence type="ECO:0000256" key="3">
    <source>
        <dbReference type="ARBA" id="ARBA00005638"/>
    </source>
</evidence>
<evidence type="ECO:0000256" key="5">
    <source>
        <dbReference type="ARBA" id="ARBA00022679"/>
    </source>
</evidence>
<dbReference type="Pfam" id="PF01379">
    <property type="entry name" value="Porphobil_deam"/>
    <property type="match status" value="1"/>
</dbReference>
<dbReference type="GO" id="GO:0006782">
    <property type="term" value="P:protoporphyrinogen IX biosynthetic process"/>
    <property type="evidence" value="ECO:0007669"/>
    <property type="project" value="UniProtKB-UniRule"/>
</dbReference>
<comment type="function">
    <text evidence="1 8">Tetrapolymerization of the monopyrrole PBG into the hydroxymethylbilane pre-uroporphyrinogen in several discrete steps.</text>
</comment>
<evidence type="ECO:0000313" key="11">
    <source>
        <dbReference type="EMBL" id="PTU31511.1"/>
    </source>
</evidence>
<dbReference type="InterPro" id="IPR022418">
    <property type="entry name" value="Porphobilinogen_deaminase_C"/>
</dbReference>
<evidence type="ECO:0000256" key="7">
    <source>
        <dbReference type="ARBA" id="ARBA00048169"/>
    </source>
</evidence>
<feature type="domain" description="Porphobilinogen deaminase C-terminal" evidence="10">
    <location>
        <begin position="223"/>
        <end position="292"/>
    </location>
</feature>
<dbReference type="GO" id="GO:0004418">
    <property type="term" value="F:hydroxymethylbilane synthase activity"/>
    <property type="evidence" value="ECO:0007669"/>
    <property type="project" value="UniProtKB-UniRule"/>
</dbReference>
<evidence type="ECO:0000256" key="2">
    <source>
        <dbReference type="ARBA" id="ARBA00004735"/>
    </source>
</evidence>
<gene>
    <name evidence="8" type="primary">hemC</name>
    <name evidence="11" type="ORF">CJD38_09270</name>
</gene>
<accession>A0A2T5MG05</accession>
<dbReference type="Gene3D" id="3.40.190.10">
    <property type="entry name" value="Periplasmic binding protein-like II"/>
    <property type="match status" value="2"/>
</dbReference>
<proteinExistence type="inferred from homology"/>
<evidence type="ECO:0000259" key="10">
    <source>
        <dbReference type="Pfam" id="PF03900"/>
    </source>
</evidence>
<feature type="domain" description="Porphobilinogen deaminase N-terminal" evidence="9">
    <location>
        <begin position="3"/>
        <end position="210"/>
    </location>
</feature>
<dbReference type="NCBIfam" id="TIGR00212">
    <property type="entry name" value="hemC"/>
    <property type="match status" value="1"/>
</dbReference>
<dbReference type="RefSeq" id="WP_107940055.1">
    <property type="nucleotide sequence ID" value="NZ_QANS01000003.1"/>
</dbReference>
<keyword evidence="5 8" id="KW-0808">Transferase</keyword>
<dbReference type="PANTHER" id="PTHR11557:SF0">
    <property type="entry name" value="PORPHOBILINOGEN DEAMINASE"/>
    <property type="match status" value="1"/>
</dbReference>
<dbReference type="CDD" id="cd13646">
    <property type="entry name" value="PBP2_EcHMBS_like"/>
    <property type="match status" value="1"/>
</dbReference>
<comment type="similarity">
    <text evidence="3 8">Belongs to the HMBS family.</text>
</comment>
<evidence type="ECO:0000256" key="8">
    <source>
        <dbReference type="HAMAP-Rule" id="MF_00260"/>
    </source>
</evidence>
<dbReference type="GO" id="GO:0005737">
    <property type="term" value="C:cytoplasm"/>
    <property type="evidence" value="ECO:0007669"/>
    <property type="project" value="UniProtKB-UniRule"/>
</dbReference>
<dbReference type="InterPro" id="IPR036803">
    <property type="entry name" value="Porphobilinogen_deaminase_C_sf"/>
</dbReference>
<reference evidence="11 12" key="1">
    <citation type="submission" date="2018-04" db="EMBL/GenBank/DDBJ databases">
        <title>Novel species isolated from glacier.</title>
        <authorList>
            <person name="Liu Q."/>
            <person name="Xin Y.-H."/>
        </authorList>
    </citation>
    <scope>NUCLEOTIDE SEQUENCE [LARGE SCALE GENOMIC DNA]</scope>
    <source>
        <strain evidence="11 12">GT1R17</strain>
    </source>
</reference>
<dbReference type="Pfam" id="PF03900">
    <property type="entry name" value="Porphobil_deamC"/>
    <property type="match status" value="1"/>
</dbReference>
<keyword evidence="6 8" id="KW-0627">Porphyrin biosynthesis</keyword>
<dbReference type="EC" id="2.5.1.61" evidence="8"/>
<comment type="pathway">
    <text evidence="2">Porphyrin-containing compound metabolism; protoporphyrin-IX biosynthesis; coproporphyrinogen-III from 5-aminolevulinate: step 2/4.</text>
</comment>
<dbReference type="SUPFAM" id="SSF54782">
    <property type="entry name" value="Porphobilinogen deaminase (hydroxymethylbilane synthase), C-terminal domain"/>
    <property type="match status" value="1"/>
</dbReference>
<dbReference type="FunFam" id="3.30.160.40:FF:000002">
    <property type="entry name" value="Porphobilinogen deaminase"/>
    <property type="match status" value="1"/>
</dbReference>
<sequence length="307" mass="32814">MLLRIATRESPLALWQAHHVKALLESAHPGLEVSLLAMTTSGDQMLSAPLSTVGGKGLFVKELETAMLEGRADIAVHSMKDVPAQQPPGLELAVFLEGEDPRDAFVSNTYPNLDALPQGACVGTSSLRRQAQLRALRPDLLIRDLRGNVGTRLRKLDEKHYDAILLAHAGLARLGLGERITQSLDAERFIPAIGQGIIGIECRTGDAATHKLLAPLHHDLSATRLRCERALNSRLGGACQVPVAGHARVENGQLRLQALVGAPDGSRIVRDQIEGPADQAETLGITLAERLLTMGAADILRSIGVAV</sequence>
<dbReference type="InterPro" id="IPR022417">
    <property type="entry name" value="Porphobilin_deaminase_N"/>
</dbReference>
<dbReference type="OrthoDB" id="9810298at2"/>
<dbReference type="FunFam" id="3.40.190.10:FF:000005">
    <property type="entry name" value="Porphobilinogen deaminase"/>
    <property type="match status" value="1"/>
</dbReference>
<dbReference type="PRINTS" id="PR00151">
    <property type="entry name" value="PORPHBDMNASE"/>
</dbReference>